<dbReference type="InterPro" id="IPR043918">
    <property type="entry name" value="DUF5760"/>
</dbReference>
<dbReference type="EMBL" id="MN739508">
    <property type="protein sequence ID" value="QHT09085.1"/>
    <property type="molecule type" value="Genomic_DNA"/>
</dbReference>
<sequence length="126" mass="14967">MFMNTVNEFNKDDLDTFKKNVKEWLELDNIIKEHEKRIRDLKKKRNKELEPVITEFMTKNNITDLNTNNGKIKCAERNTKKGFNKTNIRTNLSKYINDEIILDSAINEIVNNREIVTSYKLKVMKS</sequence>
<name>A0A6C0D056_9ZZZZ</name>
<proteinExistence type="predicted"/>
<protein>
    <submittedName>
        <fullName evidence="1">Uncharacterized protein</fullName>
    </submittedName>
</protein>
<reference evidence="1" key="1">
    <citation type="journal article" date="2020" name="Nature">
        <title>Giant virus diversity and host interactions through global metagenomics.</title>
        <authorList>
            <person name="Schulz F."/>
            <person name="Roux S."/>
            <person name="Paez-Espino D."/>
            <person name="Jungbluth S."/>
            <person name="Walsh D.A."/>
            <person name="Denef V.J."/>
            <person name="McMahon K.D."/>
            <person name="Konstantinidis K.T."/>
            <person name="Eloe-Fadrosh E.A."/>
            <person name="Kyrpides N.C."/>
            <person name="Woyke T."/>
        </authorList>
    </citation>
    <scope>NUCLEOTIDE SEQUENCE</scope>
    <source>
        <strain evidence="1">GVMAG-M-3300023110-24</strain>
    </source>
</reference>
<dbReference type="Pfam" id="PF19064">
    <property type="entry name" value="DUF5760"/>
    <property type="match status" value="1"/>
</dbReference>
<dbReference type="AlphaFoldDB" id="A0A6C0D056"/>
<organism evidence="1">
    <name type="scientific">viral metagenome</name>
    <dbReference type="NCBI Taxonomy" id="1070528"/>
    <lineage>
        <taxon>unclassified sequences</taxon>
        <taxon>metagenomes</taxon>
        <taxon>organismal metagenomes</taxon>
    </lineage>
</organism>
<accession>A0A6C0D056</accession>
<evidence type="ECO:0000313" key="1">
    <source>
        <dbReference type="EMBL" id="QHT09085.1"/>
    </source>
</evidence>